<dbReference type="EMBL" id="JAVRQU010000004">
    <property type="protein sequence ID" value="KAK5704220.1"/>
    <property type="molecule type" value="Genomic_DNA"/>
</dbReference>
<dbReference type="FunFam" id="3.40.50.300:FF:000819">
    <property type="entry name" value="ATP dependent RNA helicase, putative"/>
    <property type="match status" value="1"/>
</dbReference>
<feature type="domain" description="Helicase ATP-binding" evidence="13">
    <location>
        <begin position="691"/>
        <end position="862"/>
    </location>
</feature>
<proteinExistence type="predicted"/>
<evidence type="ECO:0000259" key="13">
    <source>
        <dbReference type="PROSITE" id="PS51192"/>
    </source>
</evidence>
<evidence type="ECO:0000313" key="16">
    <source>
        <dbReference type="Proteomes" id="UP001310594"/>
    </source>
</evidence>
<dbReference type="FunFam" id="1.20.120.1080:FF:000002">
    <property type="entry name" value="Putative ATP-dependent RNA helicase DHX36"/>
    <property type="match status" value="1"/>
</dbReference>
<keyword evidence="6" id="KW-0378">Hydrolase</keyword>
<dbReference type="Pfam" id="PF00270">
    <property type="entry name" value="DEAD"/>
    <property type="match status" value="1"/>
</dbReference>
<comment type="caution">
    <text evidence="15">The sequence shown here is derived from an EMBL/GenBank/DDBJ whole genome shotgun (WGS) entry which is preliminary data.</text>
</comment>
<dbReference type="FunFam" id="3.40.50.300:FF:000500">
    <property type="entry name" value="ATP-dependent RNA helicase DHX29"/>
    <property type="match status" value="1"/>
</dbReference>
<keyword evidence="9" id="KW-0694">RNA-binding</keyword>
<dbReference type="SMART" id="SM00487">
    <property type="entry name" value="DEXDc"/>
    <property type="match status" value="1"/>
</dbReference>
<dbReference type="Pfam" id="PF21010">
    <property type="entry name" value="HA2_C"/>
    <property type="match status" value="1"/>
</dbReference>
<dbReference type="EC" id="3.6.4.13" evidence="2"/>
<feature type="region of interest" description="Disordered" evidence="12">
    <location>
        <begin position="385"/>
        <end position="415"/>
    </location>
</feature>
<dbReference type="GO" id="GO:0005524">
    <property type="term" value="F:ATP binding"/>
    <property type="evidence" value="ECO:0007669"/>
    <property type="project" value="UniProtKB-KW"/>
</dbReference>
<evidence type="ECO:0000256" key="2">
    <source>
        <dbReference type="ARBA" id="ARBA00012552"/>
    </source>
</evidence>
<dbReference type="PANTHER" id="PTHR18934">
    <property type="entry name" value="ATP-DEPENDENT RNA HELICASE"/>
    <property type="match status" value="1"/>
</dbReference>
<feature type="compositionally biased region" description="Low complexity" evidence="12">
    <location>
        <begin position="398"/>
        <end position="410"/>
    </location>
</feature>
<reference evidence="15" key="1">
    <citation type="submission" date="2023-08" db="EMBL/GenBank/DDBJ databases">
        <title>Black Yeasts Isolated from many extreme environments.</title>
        <authorList>
            <person name="Coleine C."/>
            <person name="Stajich J.E."/>
            <person name="Selbmann L."/>
        </authorList>
    </citation>
    <scope>NUCLEOTIDE SEQUENCE</scope>
    <source>
        <strain evidence="15">CCFEE 5810</strain>
    </source>
</reference>
<comment type="subcellular location">
    <subcellularLocation>
        <location evidence="1">Plastid</location>
        <location evidence="1">Chloroplast</location>
    </subcellularLocation>
</comment>
<evidence type="ECO:0000313" key="15">
    <source>
        <dbReference type="EMBL" id="KAK5704220.1"/>
    </source>
</evidence>
<gene>
    <name evidence="15" type="ORF">LTR97_003234</name>
</gene>
<dbReference type="InterPro" id="IPR014001">
    <property type="entry name" value="Helicase_ATP-bd"/>
</dbReference>
<dbReference type="InterPro" id="IPR001650">
    <property type="entry name" value="Helicase_C-like"/>
</dbReference>
<evidence type="ECO:0000256" key="6">
    <source>
        <dbReference type="ARBA" id="ARBA00022801"/>
    </source>
</evidence>
<evidence type="ECO:0000256" key="9">
    <source>
        <dbReference type="ARBA" id="ARBA00022884"/>
    </source>
</evidence>
<dbReference type="PROSITE" id="PS51192">
    <property type="entry name" value="HELICASE_ATP_BIND_1"/>
    <property type="match status" value="1"/>
</dbReference>
<feature type="compositionally biased region" description="Basic residues" evidence="12">
    <location>
        <begin position="1"/>
        <end position="11"/>
    </location>
</feature>
<dbReference type="PANTHER" id="PTHR18934:SF145">
    <property type="entry name" value="ATP-DEPENDENT RNA HELICASE DHX57-RELATED"/>
    <property type="match status" value="1"/>
</dbReference>
<dbReference type="InterPro" id="IPR011545">
    <property type="entry name" value="DEAD/DEAH_box_helicase_dom"/>
</dbReference>
<evidence type="ECO:0000256" key="11">
    <source>
        <dbReference type="ARBA" id="ARBA00047984"/>
    </source>
</evidence>
<dbReference type="SMART" id="SM00490">
    <property type="entry name" value="HELICc"/>
    <property type="match status" value="1"/>
</dbReference>
<sequence length="1467" mass="162793">MAGGTKKKKSKPLSNPARGFQTTSIPKAVIVDIVKDEESKDVSGALTPDTAPTSVSSEDVKQDTVGTEPQRELHELSPEELEARLEAGELQAFIDSYASKVRKDAVRLVTRMDTDKRVLRGQAEFLSIKTWLPEELIQQILDLTLSEEQTDRRSVVKKSPTGDDLVSKVWTLRTCLLDLGFRSQDVSDALSWLIGTPPTVETGGSTWGLGEVLDWLALHAQANALRDYDELRIHAVAPVPHDDDAKTSKPDVAPKSRNHRAEAASAQVNDSHDGKGDLDVSDVESDWGPDELLSAHLRTKARLFEIDPSSGENAQAKKKRPARRTGLVREGPAEPPVKTIGEKKLEKKLRKIESDLLFDQREAAERWSEKRTELSREIAERNRLQLAPSSLETKPDVLESSSASSPPDVSSEAEKLGQAMLEENVDDDGDDMLSGMFNALPGVLDTASTPNAEGQSNVTIRDFGRWTGMNPKRILEEALKSRIAGAKLRLKLISPSTYASRHSLTVHWSKDQEIIDASYLPDIEVKSKARLTVISMTGQATPEEAQSEALICTIALFLIFSSSPKEEKVHMKLPPPFRDVWTELLAAKQEHADASDRSAVKDLRSLVDKAMPQPDQSEEEDEVVFKAGSRHRSAAASGFSTPAPERDPAGSTIVLPELSELWARKVSTQAYQRMLFARMNLPIFHFKAAALQAIHRHPITILVSETGSGKSTQLPAYILEEELSHGRPCKIYCTEPRRISAISLANRVSEEMGERKGDVGTARSLVGYAVRLESHTTSTTRLVYATTGIVLRMLESADGLSDITHLIIDEVHERSIDTDFLLIMLRSLRQRRPDLRVVLMSATVNAQKFSDYLDGAPIIDVPGRTFPVQAKFLEDAIELTKHTLDDAAPATGDDDDVVEHEGDAKATDAGKLAGYTQRTLKTLASYDEYRIDFGLILKLLQSVAYDPAYSRFSRAVLVFLPGIAEIRQLNDMLGGHPDFSRGWMVYPLHSSFSSEDQQAAFEVPQQGIRKIVLATNIAETGITIPDVTCVIDTCKAREMRYDEKRQMSRLILSFIARANAKQRRGRAGRVQEGICFHLITKYRHDELMADSQTPEMLRLSLQELCMRVKVCRLGDIETALSSALDAPLSRNIRRAIDALVDVEALTLSEELTPLGMQLAKLPLDAQLGKLVLLGSIFGCLDFTLTVAAALTSKSPFLSPMHAKKQAETVRLGFKRGDSDLGTLYNAYCSWRNVCRTNGIPEYQFCNKNFLSSQNLANIEDLKAQLLTSLVDAGFVQLGAGERAALSRIRPGSRQRNFVELPERYCLTDKDDRVMASVVAWSFYPKIIKRDGKGWRNIANSQTLALHPSSVNKNSLSPETTLLSFYSILQSSSKYTNAQETTPAPEMALILLAGDAAFHMYAGVIVIDGNRLRYKVKDWKTMVALKMLRSRLKEVLARLYRLPGKELVGKHAVWFDLLELMFEKQRKA</sequence>
<dbReference type="InterPro" id="IPR027417">
    <property type="entry name" value="P-loop_NTPase"/>
</dbReference>
<dbReference type="Pfam" id="PF07717">
    <property type="entry name" value="OB_NTP_bind"/>
    <property type="match status" value="1"/>
</dbReference>
<organism evidence="15 16">
    <name type="scientific">Elasticomyces elasticus</name>
    <dbReference type="NCBI Taxonomy" id="574655"/>
    <lineage>
        <taxon>Eukaryota</taxon>
        <taxon>Fungi</taxon>
        <taxon>Dikarya</taxon>
        <taxon>Ascomycota</taxon>
        <taxon>Pezizomycotina</taxon>
        <taxon>Dothideomycetes</taxon>
        <taxon>Dothideomycetidae</taxon>
        <taxon>Mycosphaerellales</taxon>
        <taxon>Teratosphaeriaceae</taxon>
        <taxon>Elasticomyces</taxon>
    </lineage>
</organism>
<keyword evidence="7" id="KW-0347">Helicase</keyword>
<protein>
    <recommendedName>
        <fullName evidence="2">RNA helicase</fullName>
        <ecNumber evidence="2">3.6.4.13</ecNumber>
    </recommendedName>
</protein>
<dbReference type="Gene3D" id="1.20.120.1080">
    <property type="match status" value="1"/>
</dbReference>
<feature type="domain" description="Helicase C-terminal" evidence="14">
    <location>
        <begin position="944"/>
        <end position="1112"/>
    </location>
</feature>
<dbReference type="GO" id="GO:0003724">
    <property type="term" value="F:RNA helicase activity"/>
    <property type="evidence" value="ECO:0007669"/>
    <property type="project" value="UniProtKB-EC"/>
</dbReference>
<feature type="region of interest" description="Disordered" evidence="12">
    <location>
        <begin position="1"/>
        <end position="21"/>
    </location>
</feature>
<evidence type="ECO:0000256" key="5">
    <source>
        <dbReference type="ARBA" id="ARBA00022741"/>
    </source>
</evidence>
<evidence type="ECO:0000256" key="8">
    <source>
        <dbReference type="ARBA" id="ARBA00022840"/>
    </source>
</evidence>
<comment type="catalytic activity">
    <reaction evidence="11">
        <text>ATP + H2O = ADP + phosphate + H(+)</text>
        <dbReference type="Rhea" id="RHEA:13065"/>
        <dbReference type="ChEBI" id="CHEBI:15377"/>
        <dbReference type="ChEBI" id="CHEBI:15378"/>
        <dbReference type="ChEBI" id="CHEBI:30616"/>
        <dbReference type="ChEBI" id="CHEBI:43474"/>
        <dbReference type="ChEBI" id="CHEBI:456216"/>
        <dbReference type="EC" id="3.6.4.13"/>
    </reaction>
</comment>
<evidence type="ECO:0000259" key="14">
    <source>
        <dbReference type="PROSITE" id="PS51194"/>
    </source>
</evidence>
<dbReference type="InterPro" id="IPR011709">
    <property type="entry name" value="DEAD-box_helicase_OB_fold"/>
</dbReference>
<dbReference type="PROSITE" id="PS51194">
    <property type="entry name" value="HELICASE_CTER"/>
    <property type="match status" value="1"/>
</dbReference>
<dbReference type="Pfam" id="PF00271">
    <property type="entry name" value="Helicase_C"/>
    <property type="match status" value="1"/>
</dbReference>
<evidence type="ECO:0000256" key="1">
    <source>
        <dbReference type="ARBA" id="ARBA00004229"/>
    </source>
</evidence>
<evidence type="ECO:0000256" key="7">
    <source>
        <dbReference type="ARBA" id="ARBA00022806"/>
    </source>
</evidence>
<name>A0AAN7WE73_9PEZI</name>
<keyword evidence="5" id="KW-0547">Nucleotide-binding</keyword>
<keyword evidence="3" id="KW-0150">Chloroplast</keyword>
<dbReference type="Proteomes" id="UP001310594">
    <property type="component" value="Unassembled WGS sequence"/>
</dbReference>
<feature type="region of interest" description="Disordered" evidence="12">
    <location>
        <begin position="39"/>
        <end position="76"/>
    </location>
</feature>
<evidence type="ECO:0000256" key="12">
    <source>
        <dbReference type="SAM" id="MobiDB-lite"/>
    </source>
</evidence>
<dbReference type="Gene3D" id="3.40.50.300">
    <property type="entry name" value="P-loop containing nucleotide triphosphate hydrolases"/>
    <property type="match status" value="2"/>
</dbReference>
<dbReference type="GO" id="GO:0003723">
    <property type="term" value="F:RNA binding"/>
    <property type="evidence" value="ECO:0007669"/>
    <property type="project" value="UniProtKB-KW"/>
</dbReference>
<feature type="compositionally biased region" description="Basic and acidic residues" evidence="12">
    <location>
        <begin position="240"/>
        <end position="262"/>
    </location>
</feature>
<keyword evidence="4" id="KW-0934">Plastid</keyword>
<keyword evidence="10" id="KW-0809">Transit peptide</keyword>
<dbReference type="SMART" id="SM00847">
    <property type="entry name" value="HA2"/>
    <property type="match status" value="1"/>
</dbReference>
<keyword evidence="8" id="KW-0067">ATP-binding</keyword>
<feature type="region of interest" description="Disordered" evidence="12">
    <location>
        <begin position="239"/>
        <end position="283"/>
    </location>
</feature>
<dbReference type="InterPro" id="IPR007502">
    <property type="entry name" value="Helicase-assoc_dom"/>
</dbReference>
<evidence type="ECO:0000256" key="3">
    <source>
        <dbReference type="ARBA" id="ARBA00022528"/>
    </source>
</evidence>
<evidence type="ECO:0000256" key="10">
    <source>
        <dbReference type="ARBA" id="ARBA00022946"/>
    </source>
</evidence>
<accession>A0AAN7WE73</accession>
<feature type="region of interest" description="Disordered" evidence="12">
    <location>
        <begin position="306"/>
        <end position="338"/>
    </location>
</feature>
<dbReference type="GO" id="GO:0016787">
    <property type="term" value="F:hydrolase activity"/>
    <property type="evidence" value="ECO:0007669"/>
    <property type="project" value="UniProtKB-KW"/>
</dbReference>
<dbReference type="CDD" id="cd17917">
    <property type="entry name" value="DEXHc_RHA-like"/>
    <property type="match status" value="1"/>
</dbReference>
<dbReference type="CDD" id="cd18791">
    <property type="entry name" value="SF2_C_RHA"/>
    <property type="match status" value="1"/>
</dbReference>
<dbReference type="SUPFAM" id="SSF52540">
    <property type="entry name" value="P-loop containing nucleoside triphosphate hydrolases"/>
    <property type="match status" value="1"/>
</dbReference>
<evidence type="ECO:0000256" key="4">
    <source>
        <dbReference type="ARBA" id="ARBA00022640"/>
    </source>
</evidence>